<evidence type="ECO:0000313" key="1">
    <source>
        <dbReference type="EMBL" id="KIK81676.1"/>
    </source>
</evidence>
<accession>A0A0D0DC13</accession>
<reference evidence="1 2" key="1">
    <citation type="submission" date="2014-04" db="EMBL/GenBank/DDBJ databases">
        <authorList>
            <consortium name="DOE Joint Genome Institute"/>
            <person name="Kuo A."/>
            <person name="Kohler A."/>
            <person name="Jargeat P."/>
            <person name="Nagy L.G."/>
            <person name="Floudas D."/>
            <person name="Copeland A."/>
            <person name="Barry K.W."/>
            <person name="Cichocki N."/>
            <person name="Veneault-Fourrey C."/>
            <person name="LaButti K."/>
            <person name="Lindquist E.A."/>
            <person name="Lipzen A."/>
            <person name="Lundell T."/>
            <person name="Morin E."/>
            <person name="Murat C."/>
            <person name="Sun H."/>
            <person name="Tunlid A."/>
            <person name="Henrissat B."/>
            <person name="Grigoriev I.V."/>
            <person name="Hibbett D.S."/>
            <person name="Martin F."/>
            <person name="Nordberg H.P."/>
            <person name="Cantor M.N."/>
            <person name="Hua S.X."/>
        </authorList>
    </citation>
    <scope>NUCLEOTIDE SEQUENCE [LARGE SCALE GENOMIC DNA]</scope>
    <source>
        <strain evidence="1 2">Ve08.2h10</strain>
    </source>
</reference>
<name>A0A0D0DC13_9AGAM</name>
<proteinExistence type="predicted"/>
<dbReference type="EMBL" id="KN825752">
    <property type="protein sequence ID" value="KIK81676.1"/>
    <property type="molecule type" value="Genomic_DNA"/>
</dbReference>
<evidence type="ECO:0000313" key="2">
    <source>
        <dbReference type="Proteomes" id="UP000054538"/>
    </source>
</evidence>
<sequence length="176" mass="19869">MHSNVLLDHIIPSSAKQTKVEADMKKRDNITSTLLSLEKLTPEEMVTILDLFQADIGCIDQYMLLAQNTKGTAAICQAWLMRRLAELDTTSRVVISQWRQLCWRSAFVLNRMTCSWLRKGRKPLPSNACQLFLLSGSQTGETTGRAPQPPLPFSNLLLYSGYIAFERRASTALMFD</sequence>
<dbReference type="HOGENOM" id="CLU_1525671_0_0_1"/>
<dbReference type="Proteomes" id="UP000054538">
    <property type="component" value="Unassembled WGS sequence"/>
</dbReference>
<organism evidence="1 2">
    <name type="scientific">Paxillus rubicundulus Ve08.2h10</name>
    <dbReference type="NCBI Taxonomy" id="930991"/>
    <lineage>
        <taxon>Eukaryota</taxon>
        <taxon>Fungi</taxon>
        <taxon>Dikarya</taxon>
        <taxon>Basidiomycota</taxon>
        <taxon>Agaricomycotina</taxon>
        <taxon>Agaricomycetes</taxon>
        <taxon>Agaricomycetidae</taxon>
        <taxon>Boletales</taxon>
        <taxon>Paxilineae</taxon>
        <taxon>Paxillaceae</taxon>
        <taxon>Paxillus</taxon>
    </lineage>
</organism>
<reference evidence="2" key="2">
    <citation type="submission" date="2015-01" db="EMBL/GenBank/DDBJ databases">
        <title>Evolutionary Origins and Diversification of the Mycorrhizal Mutualists.</title>
        <authorList>
            <consortium name="DOE Joint Genome Institute"/>
            <consortium name="Mycorrhizal Genomics Consortium"/>
            <person name="Kohler A."/>
            <person name="Kuo A."/>
            <person name="Nagy L.G."/>
            <person name="Floudas D."/>
            <person name="Copeland A."/>
            <person name="Barry K.W."/>
            <person name="Cichocki N."/>
            <person name="Veneault-Fourrey C."/>
            <person name="LaButti K."/>
            <person name="Lindquist E.A."/>
            <person name="Lipzen A."/>
            <person name="Lundell T."/>
            <person name="Morin E."/>
            <person name="Murat C."/>
            <person name="Riley R."/>
            <person name="Ohm R."/>
            <person name="Sun H."/>
            <person name="Tunlid A."/>
            <person name="Henrissat B."/>
            <person name="Grigoriev I.V."/>
            <person name="Hibbett D.S."/>
            <person name="Martin F."/>
        </authorList>
    </citation>
    <scope>NUCLEOTIDE SEQUENCE [LARGE SCALE GENOMIC DNA]</scope>
    <source>
        <strain evidence="2">Ve08.2h10</strain>
    </source>
</reference>
<gene>
    <name evidence="1" type="ORF">PAXRUDRAFT_27805</name>
</gene>
<protein>
    <submittedName>
        <fullName evidence="1">Uncharacterized protein</fullName>
    </submittedName>
</protein>
<dbReference type="InParanoid" id="A0A0D0DC13"/>
<dbReference type="AlphaFoldDB" id="A0A0D0DC13"/>
<keyword evidence="2" id="KW-1185">Reference proteome</keyword>